<keyword evidence="7" id="KW-1185">Reference proteome</keyword>
<dbReference type="GO" id="GO:0005886">
    <property type="term" value="C:plasma membrane"/>
    <property type="evidence" value="ECO:0007669"/>
    <property type="project" value="TreeGrafter"/>
</dbReference>
<dbReference type="AlphaFoldDB" id="A0A166UR64"/>
<dbReference type="Proteomes" id="UP000078544">
    <property type="component" value="Unassembled WGS sequence"/>
</dbReference>
<keyword evidence="4 5" id="KW-0472">Membrane</keyword>
<evidence type="ECO:0000313" key="6">
    <source>
        <dbReference type="EMBL" id="OAA32861.1"/>
    </source>
</evidence>
<evidence type="ECO:0000256" key="5">
    <source>
        <dbReference type="SAM" id="Phobius"/>
    </source>
</evidence>
<dbReference type="EMBL" id="AZGY01000001">
    <property type="protein sequence ID" value="OAA32861.1"/>
    <property type="molecule type" value="Genomic_DNA"/>
</dbReference>
<evidence type="ECO:0000313" key="7">
    <source>
        <dbReference type="Proteomes" id="UP000078544"/>
    </source>
</evidence>
<reference evidence="6 7" key="1">
    <citation type="journal article" date="2016" name="Genome Biol. Evol.">
        <title>Divergent and convergent evolution of fungal pathogenicity.</title>
        <authorList>
            <person name="Shang Y."/>
            <person name="Xiao G."/>
            <person name="Zheng P."/>
            <person name="Cen K."/>
            <person name="Zhan S."/>
            <person name="Wang C."/>
        </authorList>
    </citation>
    <scope>NUCLEOTIDE SEQUENCE [LARGE SCALE GENOMIC DNA]</scope>
    <source>
        <strain evidence="6 7">RCEF 2490</strain>
    </source>
</reference>
<sequence>MTKQDVPPGVITFGENTNCNLDKCPVEWSIYGFRPSLAANITLFALFIAIGVVQIFLGVRWKSWWFMMGMVIGCAGEAIGYWGRIMLYKNPFSYEGFLIQIVCLIFSPVFYTASVYVTLSKTIVYLAPELSRFKPSLFYWIFIPFDLLCLVLQAAGGAISTDANSDPQLGINISMAGLILQVVVLFAFAVCFADYMIRYVRSGRSSGFGWRLKAFFFGLTAATLLIFVRCVFRVAELKDGYEGHLIREEIPFIILEGVLVVLAAAFLCIGHPGLVFGKTKSRKTSRDIEGSDLSSAQRF</sequence>
<feature type="transmembrane region" description="Helical" evidence="5">
    <location>
        <begin position="137"/>
        <end position="159"/>
    </location>
</feature>
<dbReference type="STRING" id="1081109.A0A166UR64"/>
<dbReference type="OrthoDB" id="4521223at2759"/>
<name>A0A166UR64_9HYPO</name>
<comment type="caution">
    <text evidence="6">The sequence shown here is derived from an EMBL/GenBank/DDBJ whole genome shotgun (WGS) entry which is preliminary data.</text>
</comment>
<gene>
    <name evidence="6" type="ORF">AAL_00326</name>
</gene>
<feature type="transmembrane region" description="Helical" evidence="5">
    <location>
        <begin position="37"/>
        <end position="57"/>
    </location>
</feature>
<feature type="transmembrane region" description="Helical" evidence="5">
    <location>
        <begin position="250"/>
        <end position="276"/>
    </location>
</feature>
<dbReference type="Pfam" id="PF04479">
    <property type="entry name" value="RTA1"/>
    <property type="match status" value="1"/>
</dbReference>
<evidence type="ECO:0000256" key="1">
    <source>
        <dbReference type="ARBA" id="ARBA00004141"/>
    </source>
</evidence>
<dbReference type="GO" id="GO:0000324">
    <property type="term" value="C:fungal-type vacuole"/>
    <property type="evidence" value="ECO:0007669"/>
    <property type="project" value="TreeGrafter"/>
</dbReference>
<keyword evidence="3 5" id="KW-1133">Transmembrane helix</keyword>
<comment type="subcellular location">
    <subcellularLocation>
        <location evidence="1">Membrane</location>
        <topology evidence="1">Multi-pass membrane protein</topology>
    </subcellularLocation>
</comment>
<evidence type="ECO:0000256" key="3">
    <source>
        <dbReference type="ARBA" id="ARBA00022989"/>
    </source>
</evidence>
<organism evidence="6 7">
    <name type="scientific">Moelleriella libera RCEF 2490</name>
    <dbReference type="NCBI Taxonomy" id="1081109"/>
    <lineage>
        <taxon>Eukaryota</taxon>
        <taxon>Fungi</taxon>
        <taxon>Dikarya</taxon>
        <taxon>Ascomycota</taxon>
        <taxon>Pezizomycotina</taxon>
        <taxon>Sordariomycetes</taxon>
        <taxon>Hypocreomycetidae</taxon>
        <taxon>Hypocreales</taxon>
        <taxon>Clavicipitaceae</taxon>
        <taxon>Moelleriella</taxon>
    </lineage>
</organism>
<dbReference type="PANTHER" id="PTHR31465:SF9">
    <property type="entry name" value="SPHINGOID LONG-CHAIN BASE TRANSPORTER RSB1"/>
    <property type="match status" value="1"/>
</dbReference>
<dbReference type="InterPro" id="IPR007568">
    <property type="entry name" value="RTA1"/>
</dbReference>
<feature type="transmembrane region" description="Helical" evidence="5">
    <location>
        <begin position="171"/>
        <end position="193"/>
    </location>
</feature>
<feature type="transmembrane region" description="Helical" evidence="5">
    <location>
        <begin position="97"/>
        <end position="117"/>
    </location>
</feature>
<protein>
    <submittedName>
        <fullName evidence="6">Sphingoid long-chain base transporter RSB1</fullName>
    </submittedName>
</protein>
<feature type="transmembrane region" description="Helical" evidence="5">
    <location>
        <begin position="214"/>
        <end position="235"/>
    </location>
</feature>
<dbReference type="PANTHER" id="PTHR31465">
    <property type="entry name" value="PROTEIN RTA1-RELATED"/>
    <property type="match status" value="1"/>
</dbReference>
<keyword evidence="2 5" id="KW-0812">Transmembrane</keyword>
<evidence type="ECO:0000256" key="4">
    <source>
        <dbReference type="ARBA" id="ARBA00023136"/>
    </source>
</evidence>
<feature type="transmembrane region" description="Helical" evidence="5">
    <location>
        <begin position="64"/>
        <end position="85"/>
    </location>
</feature>
<accession>A0A166UR64</accession>
<evidence type="ECO:0000256" key="2">
    <source>
        <dbReference type="ARBA" id="ARBA00022692"/>
    </source>
</evidence>
<proteinExistence type="predicted"/>